<feature type="transmembrane region" description="Helical" evidence="5">
    <location>
        <begin position="46"/>
        <end position="67"/>
    </location>
</feature>
<evidence type="ECO:0000256" key="5">
    <source>
        <dbReference type="SAM" id="Phobius"/>
    </source>
</evidence>
<dbReference type="Pfam" id="PF07690">
    <property type="entry name" value="MFS_1"/>
    <property type="match status" value="1"/>
</dbReference>
<dbReference type="PANTHER" id="PTHR42718">
    <property type="entry name" value="MAJOR FACILITATOR SUPERFAMILY MULTIDRUG TRANSPORTER MFSC"/>
    <property type="match status" value="1"/>
</dbReference>
<evidence type="ECO:0000256" key="1">
    <source>
        <dbReference type="ARBA" id="ARBA00004651"/>
    </source>
</evidence>
<keyword evidence="2 5" id="KW-0812">Transmembrane</keyword>
<dbReference type="InterPro" id="IPR036259">
    <property type="entry name" value="MFS_trans_sf"/>
</dbReference>
<feature type="transmembrane region" description="Helical" evidence="5">
    <location>
        <begin position="166"/>
        <end position="185"/>
    </location>
</feature>
<dbReference type="SUPFAM" id="SSF103473">
    <property type="entry name" value="MFS general substrate transporter"/>
    <property type="match status" value="1"/>
</dbReference>
<comment type="subcellular location">
    <subcellularLocation>
        <location evidence="1">Cell membrane</location>
        <topology evidence="1">Multi-pass membrane protein</topology>
    </subcellularLocation>
</comment>
<evidence type="ECO:0000313" key="8">
    <source>
        <dbReference type="Proteomes" id="UP001058860"/>
    </source>
</evidence>
<protein>
    <submittedName>
        <fullName evidence="7">MFS transporter</fullName>
    </submittedName>
</protein>
<keyword evidence="4 5" id="KW-0472">Membrane</keyword>
<sequence length="520" mass="52824">MPAAHRHLTLAALCLCAFAVNLDVTLVNVTLPTLVRELDASTRELQWIVDAYTLVFAALVLAAGSLGDRFGRRGTLLAGLAVYGIGNGLGSLTDSSEALIATRAIMGVGAALIFPTTLSIITNVFTERGERARAIGLWGAVTGLAIALGPIAGGALLESFSWQSTFLAKVPVALVAIALVLWVVPTSRDPRAPRLDIGGLVLSTAFIGTLVFAIIEAPDAGWLSTQTVGLLAIAFTLGGIFIAFERRVTEPMLDVRIFRNLRFSAASVSITVAFFALAGFIFLITQYFQFLKGYGPLETGLRILPVATSVAVGSVVGTQVAVRRGTKLVVGGGLAMLAVAYAWTSTADATTAYTTIVWQMLFLGTGMGLTSAPATESIMGAVSQAKAGIGSAINDAARELGATLGVAVIGSVYASLYADAFAASAARAIPGEAVDAARESVGAAIIATDRLGAAGASDAGGALFSLASQGFFDGMQAGCLVAAGVCAAGAVLCLLTLPAQPDAEPAEDGAPAVAAAAAVA</sequence>
<feature type="transmembrane region" description="Helical" evidence="5">
    <location>
        <begin position="137"/>
        <end position="160"/>
    </location>
</feature>
<keyword evidence="8" id="KW-1185">Reference proteome</keyword>
<keyword evidence="3 5" id="KW-1133">Transmembrane helix</keyword>
<evidence type="ECO:0000256" key="3">
    <source>
        <dbReference type="ARBA" id="ARBA00022989"/>
    </source>
</evidence>
<feature type="transmembrane region" description="Helical" evidence="5">
    <location>
        <begin position="74"/>
        <end position="92"/>
    </location>
</feature>
<feature type="transmembrane region" description="Helical" evidence="5">
    <location>
        <begin position="477"/>
        <end position="497"/>
    </location>
</feature>
<feature type="transmembrane region" description="Helical" evidence="5">
    <location>
        <begin position="265"/>
        <end position="288"/>
    </location>
</feature>
<feature type="transmembrane region" description="Helical" evidence="5">
    <location>
        <begin position="328"/>
        <end position="344"/>
    </location>
</feature>
<dbReference type="CDD" id="cd17321">
    <property type="entry name" value="MFS_MMR_MDR_like"/>
    <property type="match status" value="1"/>
</dbReference>
<evidence type="ECO:0000313" key="7">
    <source>
        <dbReference type="EMBL" id="UUY03960.1"/>
    </source>
</evidence>
<evidence type="ECO:0000259" key="6">
    <source>
        <dbReference type="PROSITE" id="PS50850"/>
    </source>
</evidence>
<feature type="domain" description="Major facilitator superfamily (MFS) profile" evidence="6">
    <location>
        <begin position="9"/>
        <end position="501"/>
    </location>
</feature>
<proteinExistence type="predicted"/>
<accession>A0ABY5PH36</accession>
<dbReference type="Gene3D" id="1.20.1250.20">
    <property type="entry name" value="MFS general substrate transporter like domains"/>
    <property type="match status" value="1"/>
</dbReference>
<dbReference type="PRINTS" id="PR01036">
    <property type="entry name" value="TCRTETB"/>
</dbReference>
<evidence type="ECO:0000256" key="2">
    <source>
        <dbReference type="ARBA" id="ARBA00022692"/>
    </source>
</evidence>
<feature type="transmembrane region" description="Helical" evidence="5">
    <location>
        <begin position="104"/>
        <end position="125"/>
    </location>
</feature>
<reference evidence="8" key="1">
    <citation type="submission" date="2021-11" db="EMBL/GenBank/DDBJ databases">
        <title>Cultivation dependent microbiological survey of springs from the worlds oldest radium mine currently devoted to the extraction of radon-saturated water.</title>
        <authorList>
            <person name="Kapinusova G."/>
            <person name="Smrhova T."/>
            <person name="Strejcek M."/>
            <person name="Suman J."/>
            <person name="Jani K."/>
            <person name="Pajer P."/>
            <person name="Uhlik O."/>
        </authorList>
    </citation>
    <scope>NUCLEOTIDE SEQUENCE [LARGE SCALE GENOMIC DNA]</scope>
    <source>
        <strain evidence="8">J379</strain>
    </source>
</reference>
<name>A0ABY5PH36_9ACTN</name>
<feature type="transmembrane region" description="Helical" evidence="5">
    <location>
        <begin position="356"/>
        <end position="374"/>
    </location>
</feature>
<dbReference type="PANTHER" id="PTHR42718:SF42">
    <property type="entry name" value="EXPORT PROTEIN"/>
    <property type="match status" value="1"/>
</dbReference>
<feature type="transmembrane region" description="Helical" evidence="5">
    <location>
        <begin position="221"/>
        <end position="244"/>
    </location>
</feature>
<gene>
    <name evidence="7" type="ORF">LRS13_00055</name>
</gene>
<evidence type="ECO:0000256" key="4">
    <source>
        <dbReference type="ARBA" id="ARBA00023136"/>
    </source>
</evidence>
<dbReference type="InterPro" id="IPR020846">
    <property type="entry name" value="MFS_dom"/>
</dbReference>
<organism evidence="7 8">
    <name type="scientific">Svornostia abyssi</name>
    <dbReference type="NCBI Taxonomy" id="2898438"/>
    <lineage>
        <taxon>Bacteria</taxon>
        <taxon>Bacillati</taxon>
        <taxon>Actinomycetota</taxon>
        <taxon>Thermoleophilia</taxon>
        <taxon>Solirubrobacterales</taxon>
        <taxon>Baekduiaceae</taxon>
        <taxon>Svornostia</taxon>
    </lineage>
</organism>
<dbReference type="RefSeq" id="WP_353864456.1">
    <property type="nucleotide sequence ID" value="NZ_CP088295.1"/>
</dbReference>
<feature type="transmembrane region" description="Helical" evidence="5">
    <location>
        <begin position="300"/>
        <end position="321"/>
    </location>
</feature>
<feature type="transmembrane region" description="Helical" evidence="5">
    <location>
        <begin position="197"/>
        <end position="215"/>
    </location>
</feature>
<dbReference type="EMBL" id="CP088295">
    <property type="protein sequence ID" value="UUY03960.1"/>
    <property type="molecule type" value="Genomic_DNA"/>
</dbReference>
<dbReference type="Gene3D" id="1.20.1720.10">
    <property type="entry name" value="Multidrug resistance protein D"/>
    <property type="match status" value="1"/>
</dbReference>
<dbReference type="Proteomes" id="UP001058860">
    <property type="component" value="Chromosome"/>
</dbReference>
<dbReference type="InterPro" id="IPR011701">
    <property type="entry name" value="MFS"/>
</dbReference>
<dbReference type="PROSITE" id="PS50850">
    <property type="entry name" value="MFS"/>
    <property type="match status" value="1"/>
</dbReference>